<dbReference type="EMBL" id="CP059319">
    <property type="protein sequence ID" value="QTH23606.1"/>
    <property type="molecule type" value="Genomic_DNA"/>
</dbReference>
<reference evidence="2" key="1">
    <citation type="submission" date="2020-07" db="EMBL/GenBank/DDBJ databases">
        <authorList>
            <person name="Camacho E."/>
        </authorList>
    </citation>
    <scope>NUCLEOTIDE SEQUENCE</scope>
    <source>
        <strain evidence="2">MPO218</strain>
    </source>
</reference>
<sequence length="143" mass="15265">MWCGPEDSPPWLSRKKLERADRPAVLAAMRPPSPRRMSPLLLWVFAAMTGGITAGAVAVHGLRPNRYGPIEPPSLFAPAQAGAPSDAAADAPDGLLSAARCDQCSERDLGYRWAALAAVHEPGQCPNDSWAFRRGCLDYVGGI</sequence>
<proteinExistence type="predicted"/>
<keyword evidence="1" id="KW-0472">Membrane</keyword>
<accession>A0A975D7A6</accession>
<keyword evidence="1" id="KW-1133">Transmembrane helix</keyword>
<evidence type="ECO:0000256" key="1">
    <source>
        <dbReference type="SAM" id="Phobius"/>
    </source>
</evidence>
<reference evidence="2" key="2">
    <citation type="submission" date="2021-04" db="EMBL/GenBank/DDBJ databases">
        <title>Isolation and genomic analysis of the ibuprofen-degrading bacterium Sphingomonas strain MPO218.</title>
        <authorList>
            <person name="Aulestia M."/>
            <person name="Flores A."/>
            <person name="Mangas E.L."/>
            <person name="Perez-Pulido A.J."/>
            <person name="Santero E."/>
            <person name="Camacho E.M."/>
        </authorList>
    </citation>
    <scope>NUCLEOTIDE SEQUENCE</scope>
    <source>
        <strain evidence="2">MPO218</strain>
    </source>
</reference>
<evidence type="ECO:0000313" key="2">
    <source>
        <dbReference type="EMBL" id="QTH23606.1"/>
    </source>
</evidence>
<keyword evidence="1" id="KW-0812">Transmembrane</keyword>
<gene>
    <name evidence="2" type="ORF">HRJ34_08945</name>
</gene>
<evidence type="ECO:0000313" key="3">
    <source>
        <dbReference type="Proteomes" id="UP000664914"/>
    </source>
</evidence>
<dbReference type="AlphaFoldDB" id="A0A975D7A6"/>
<organism evidence="2 3">
    <name type="scientific">Rhizorhabdus wittichii</name>
    <dbReference type="NCBI Taxonomy" id="160791"/>
    <lineage>
        <taxon>Bacteria</taxon>
        <taxon>Pseudomonadati</taxon>
        <taxon>Pseudomonadota</taxon>
        <taxon>Alphaproteobacteria</taxon>
        <taxon>Sphingomonadales</taxon>
        <taxon>Sphingomonadaceae</taxon>
        <taxon>Rhizorhabdus</taxon>
    </lineage>
</organism>
<feature type="transmembrane region" description="Helical" evidence="1">
    <location>
        <begin position="40"/>
        <end position="59"/>
    </location>
</feature>
<dbReference type="Proteomes" id="UP000664914">
    <property type="component" value="Chromosome"/>
</dbReference>
<protein>
    <submittedName>
        <fullName evidence="2">Uncharacterized protein</fullName>
    </submittedName>
</protein>
<name>A0A975D7A6_9SPHN</name>